<dbReference type="GO" id="GO:0016125">
    <property type="term" value="P:sterol metabolic process"/>
    <property type="evidence" value="ECO:0007669"/>
    <property type="project" value="UniProtKB-UniRule"/>
</dbReference>
<evidence type="ECO:0000256" key="5">
    <source>
        <dbReference type="ARBA" id="ARBA00022824"/>
    </source>
</evidence>
<evidence type="ECO:0000256" key="6">
    <source>
        <dbReference type="ARBA" id="ARBA00022989"/>
    </source>
</evidence>
<comment type="function">
    <text evidence="10">Mediator of sterol homeostasis involved in sterol uptake, trafficking and distribution into membranes.</text>
</comment>
<reference evidence="11 12" key="1">
    <citation type="submission" date="2023-10" db="EMBL/GenBank/DDBJ databases">
        <title>Draft Genome Sequence of Candida saopaulonensis from a very Premature Infant with Sepsis.</title>
        <authorList>
            <person name="Ning Y."/>
            <person name="Dai R."/>
            <person name="Xiao M."/>
            <person name="Xu Y."/>
            <person name="Yan Q."/>
            <person name="Zhang L."/>
        </authorList>
    </citation>
    <scope>NUCLEOTIDE SEQUENCE [LARGE SCALE GENOMIC DNA]</scope>
    <source>
        <strain evidence="11 12">19XY460</strain>
    </source>
</reference>
<dbReference type="GO" id="GO:0005789">
    <property type="term" value="C:endoplasmic reticulum membrane"/>
    <property type="evidence" value="ECO:0007669"/>
    <property type="project" value="UniProtKB-SubCell"/>
</dbReference>
<evidence type="ECO:0000256" key="9">
    <source>
        <dbReference type="ARBA" id="ARBA00023136"/>
    </source>
</evidence>
<comment type="function">
    <text evidence="10">Regulates also the sphingolipid metabolism.</text>
</comment>
<keyword evidence="9 10" id="KW-0472">Membrane</keyword>
<name>A0AAX4H832_9ASCO</name>
<evidence type="ECO:0000256" key="8">
    <source>
        <dbReference type="ARBA" id="ARBA00023098"/>
    </source>
</evidence>
<dbReference type="GO" id="GO:0097036">
    <property type="term" value="P:regulation of plasma membrane sterol distribution"/>
    <property type="evidence" value="ECO:0007669"/>
    <property type="project" value="UniProtKB-UniRule"/>
</dbReference>
<keyword evidence="8 10" id="KW-0443">Lipid metabolism</keyword>
<evidence type="ECO:0000256" key="3">
    <source>
        <dbReference type="ARBA" id="ARBA00022448"/>
    </source>
</evidence>
<protein>
    <recommendedName>
        <fullName evidence="10">Protein ARV</fullName>
    </recommendedName>
</protein>
<evidence type="ECO:0000256" key="1">
    <source>
        <dbReference type="ARBA" id="ARBA00004477"/>
    </source>
</evidence>
<dbReference type="GO" id="GO:0006665">
    <property type="term" value="P:sphingolipid metabolic process"/>
    <property type="evidence" value="ECO:0007669"/>
    <property type="project" value="UniProtKB-UniRule"/>
</dbReference>
<dbReference type="Proteomes" id="UP001338582">
    <property type="component" value="Chromosome 2"/>
</dbReference>
<sequence>MICVECTNPDIKCLYSRFKSKYIKLTVCSKCGNLADKYIEFDNVLVFLDVLLLKAPAYRHVAYNLVESAIFGHAEDDDGAPDSLKPPSYRPLARYFVLSILFEVYLKWAYEERSSQHTLMMGVVLEYADAWQYFYFITSLLVERVTFCGLLYLMFRHLLNWGLKPNQNLPAHLQRLYYICVLNVAIFLSLVVKCLPIVMLIWPYDNATIASTVVDVFGVFTTIEALKMIANSSYISTSIIVAVATVALVAVKQLVMSALVAYIFEDFSCSVLFQNEIQRVLGEFNLLRELFHASLRELY</sequence>
<evidence type="ECO:0000256" key="10">
    <source>
        <dbReference type="RuleBase" id="RU368065"/>
    </source>
</evidence>
<dbReference type="AlphaFoldDB" id="A0AAX4H832"/>
<keyword evidence="3 10" id="KW-0813">Transport</keyword>
<feature type="transmembrane region" description="Helical" evidence="10">
    <location>
        <begin position="176"/>
        <end position="202"/>
    </location>
</feature>
<evidence type="ECO:0000313" key="12">
    <source>
        <dbReference type="Proteomes" id="UP001338582"/>
    </source>
</evidence>
<gene>
    <name evidence="11" type="ORF">PUMCH_001390</name>
</gene>
<dbReference type="GO" id="GO:0032541">
    <property type="term" value="C:cortical endoplasmic reticulum"/>
    <property type="evidence" value="ECO:0007669"/>
    <property type="project" value="TreeGrafter"/>
</dbReference>
<keyword evidence="12" id="KW-1185">Reference proteome</keyword>
<keyword evidence="6 10" id="KW-1133">Transmembrane helix</keyword>
<dbReference type="GeneID" id="88172455"/>
<keyword evidence="4 10" id="KW-0812">Transmembrane</keyword>
<dbReference type="EMBL" id="CP138895">
    <property type="protein sequence ID" value="WPK24132.1"/>
    <property type="molecule type" value="Genomic_DNA"/>
</dbReference>
<keyword evidence="7 10" id="KW-0445">Lipid transport</keyword>
<dbReference type="PANTHER" id="PTHR14467:SF0">
    <property type="entry name" value="PROTEIN ARV1"/>
    <property type="match status" value="1"/>
</dbReference>
<evidence type="ECO:0000256" key="4">
    <source>
        <dbReference type="ARBA" id="ARBA00022692"/>
    </source>
</evidence>
<organism evidence="11 12">
    <name type="scientific">Australozyma saopauloensis</name>
    <dbReference type="NCBI Taxonomy" id="291208"/>
    <lineage>
        <taxon>Eukaryota</taxon>
        <taxon>Fungi</taxon>
        <taxon>Dikarya</taxon>
        <taxon>Ascomycota</taxon>
        <taxon>Saccharomycotina</taxon>
        <taxon>Pichiomycetes</taxon>
        <taxon>Metschnikowiaceae</taxon>
        <taxon>Australozyma</taxon>
    </lineage>
</organism>
<dbReference type="KEGG" id="asau:88172455"/>
<keyword evidence="5 10" id="KW-0256">Endoplasmic reticulum</keyword>
<dbReference type="Pfam" id="PF04161">
    <property type="entry name" value="Arv1"/>
    <property type="match status" value="1"/>
</dbReference>
<keyword evidence="10" id="KW-0746">Sphingolipid metabolism</keyword>
<comment type="subcellular location">
    <subcellularLocation>
        <location evidence="1 10">Endoplasmic reticulum membrane</location>
        <topology evidence="1 10">Multi-pass membrane protein</topology>
    </subcellularLocation>
    <subcellularLocation>
        <location evidence="10">Golgi apparatus membrane</location>
        <topology evidence="10">Multi-pass membrane protein</topology>
    </subcellularLocation>
</comment>
<dbReference type="GO" id="GO:0032366">
    <property type="term" value="P:intracellular sterol transport"/>
    <property type="evidence" value="ECO:0007669"/>
    <property type="project" value="UniProtKB-UniRule"/>
</dbReference>
<evidence type="ECO:0000256" key="7">
    <source>
        <dbReference type="ARBA" id="ARBA00023055"/>
    </source>
</evidence>
<dbReference type="PANTHER" id="PTHR14467">
    <property type="entry name" value="ARV1"/>
    <property type="match status" value="1"/>
</dbReference>
<dbReference type="RefSeq" id="XP_062876515.1">
    <property type="nucleotide sequence ID" value="XM_063020445.1"/>
</dbReference>
<dbReference type="InterPro" id="IPR007290">
    <property type="entry name" value="Arv1"/>
</dbReference>
<evidence type="ECO:0000313" key="11">
    <source>
        <dbReference type="EMBL" id="WPK24132.1"/>
    </source>
</evidence>
<accession>A0AAX4H832</accession>
<evidence type="ECO:0000256" key="2">
    <source>
        <dbReference type="ARBA" id="ARBA00009187"/>
    </source>
</evidence>
<keyword evidence="10" id="KW-0333">Golgi apparatus</keyword>
<feature type="transmembrane region" description="Helical" evidence="10">
    <location>
        <begin position="238"/>
        <end position="264"/>
    </location>
</feature>
<comment type="similarity">
    <text evidence="2 10">Belongs to the ARV1 family.</text>
</comment>
<dbReference type="GO" id="GO:0000139">
    <property type="term" value="C:Golgi membrane"/>
    <property type="evidence" value="ECO:0007669"/>
    <property type="project" value="UniProtKB-SubCell"/>
</dbReference>
<proteinExistence type="inferred from homology"/>
<feature type="transmembrane region" description="Helical" evidence="10">
    <location>
        <begin position="130"/>
        <end position="155"/>
    </location>
</feature>